<dbReference type="STRING" id="225324.SAMN02745126_01381"/>
<evidence type="ECO:0000259" key="13">
    <source>
        <dbReference type="Pfam" id="PF07715"/>
    </source>
</evidence>
<feature type="domain" description="TonB-dependent receptor-like beta-barrel" evidence="12">
    <location>
        <begin position="209"/>
        <end position="663"/>
    </location>
</feature>
<evidence type="ECO:0000256" key="5">
    <source>
        <dbReference type="ARBA" id="ARBA00022692"/>
    </source>
</evidence>
<evidence type="ECO:0000256" key="2">
    <source>
        <dbReference type="ARBA" id="ARBA00009810"/>
    </source>
</evidence>
<dbReference type="Gene3D" id="2.170.130.10">
    <property type="entry name" value="TonB-dependent receptor, plug domain"/>
    <property type="match status" value="1"/>
</dbReference>
<keyword evidence="3 10" id="KW-0813">Transport</keyword>
<evidence type="ECO:0000256" key="10">
    <source>
        <dbReference type="PROSITE-ProRule" id="PRU01360"/>
    </source>
</evidence>
<dbReference type="GO" id="GO:0015344">
    <property type="term" value="F:siderophore uptake transmembrane transporter activity"/>
    <property type="evidence" value="ECO:0007669"/>
    <property type="project" value="TreeGrafter"/>
</dbReference>
<dbReference type="PROSITE" id="PS52016">
    <property type="entry name" value="TONB_DEPENDENT_REC_3"/>
    <property type="match status" value="1"/>
</dbReference>
<keyword evidence="5 10" id="KW-0812">Transmembrane</keyword>
<dbReference type="InterPro" id="IPR037066">
    <property type="entry name" value="Plug_dom_sf"/>
</dbReference>
<dbReference type="AlphaFoldDB" id="A0A1T4L6K8"/>
<evidence type="ECO:0000256" key="3">
    <source>
        <dbReference type="ARBA" id="ARBA00022448"/>
    </source>
</evidence>
<organism evidence="14 15">
    <name type="scientific">Enhydrobacter aerosaccus</name>
    <dbReference type="NCBI Taxonomy" id="225324"/>
    <lineage>
        <taxon>Bacteria</taxon>
        <taxon>Pseudomonadati</taxon>
        <taxon>Pseudomonadota</taxon>
        <taxon>Alphaproteobacteria</taxon>
        <taxon>Hyphomicrobiales</taxon>
        <taxon>Enhydrobacter</taxon>
    </lineage>
</organism>
<dbReference type="Pfam" id="PF07715">
    <property type="entry name" value="Plug"/>
    <property type="match status" value="1"/>
</dbReference>
<evidence type="ECO:0000313" key="15">
    <source>
        <dbReference type="Proteomes" id="UP000190092"/>
    </source>
</evidence>
<dbReference type="SUPFAM" id="SSF56935">
    <property type="entry name" value="Porins"/>
    <property type="match status" value="1"/>
</dbReference>
<name>A0A1T4L6K8_9HYPH</name>
<dbReference type="GO" id="GO:0038023">
    <property type="term" value="F:signaling receptor activity"/>
    <property type="evidence" value="ECO:0007669"/>
    <property type="project" value="InterPro"/>
</dbReference>
<dbReference type="InterPro" id="IPR010105">
    <property type="entry name" value="TonB_sidphr_rcpt"/>
</dbReference>
<dbReference type="PANTHER" id="PTHR32552:SF83">
    <property type="entry name" value="BLR3904 PROTEIN"/>
    <property type="match status" value="1"/>
</dbReference>
<reference evidence="15" key="1">
    <citation type="submission" date="2017-02" db="EMBL/GenBank/DDBJ databases">
        <authorList>
            <person name="Varghese N."/>
            <person name="Submissions S."/>
        </authorList>
    </citation>
    <scope>NUCLEOTIDE SEQUENCE [LARGE SCALE GENOMIC DNA]</scope>
    <source>
        <strain evidence="15">ATCC 27094</strain>
    </source>
</reference>
<keyword evidence="6 11" id="KW-0798">TonB box</keyword>
<keyword evidence="9 10" id="KW-0998">Cell outer membrane</keyword>
<dbReference type="InterPro" id="IPR000531">
    <property type="entry name" value="Beta-barrel_TonB"/>
</dbReference>
<evidence type="ECO:0000256" key="4">
    <source>
        <dbReference type="ARBA" id="ARBA00022452"/>
    </source>
</evidence>
<evidence type="ECO:0000313" key="14">
    <source>
        <dbReference type="EMBL" id="SJZ50369.1"/>
    </source>
</evidence>
<accession>A0A1T4L6K8</accession>
<evidence type="ECO:0000256" key="1">
    <source>
        <dbReference type="ARBA" id="ARBA00004571"/>
    </source>
</evidence>
<evidence type="ECO:0000256" key="6">
    <source>
        <dbReference type="ARBA" id="ARBA00023077"/>
    </source>
</evidence>
<dbReference type="InterPro" id="IPR039426">
    <property type="entry name" value="TonB-dep_rcpt-like"/>
</dbReference>
<protein>
    <submittedName>
        <fullName evidence="14">Catecholate siderophore receptor</fullName>
    </submittedName>
</protein>
<comment type="similarity">
    <text evidence="2 10 11">Belongs to the TonB-dependent receptor family.</text>
</comment>
<dbReference type="Proteomes" id="UP000190092">
    <property type="component" value="Unassembled WGS sequence"/>
</dbReference>
<evidence type="ECO:0000259" key="12">
    <source>
        <dbReference type="Pfam" id="PF00593"/>
    </source>
</evidence>
<feature type="domain" description="TonB-dependent receptor plug" evidence="13">
    <location>
        <begin position="29"/>
        <end position="127"/>
    </location>
</feature>
<dbReference type="CDD" id="cd01347">
    <property type="entry name" value="ligand_gated_channel"/>
    <property type="match status" value="1"/>
</dbReference>
<keyword evidence="7 10" id="KW-0472">Membrane</keyword>
<evidence type="ECO:0000256" key="11">
    <source>
        <dbReference type="RuleBase" id="RU003357"/>
    </source>
</evidence>
<dbReference type="InterPro" id="IPR036942">
    <property type="entry name" value="Beta-barrel_TonB_sf"/>
</dbReference>
<dbReference type="Pfam" id="PF00593">
    <property type="entry name" value="TonB_dep_Rec_b-barrel"/>
    <property type="match status" value="1"/>
</dbReference>
<keyword evidence="4 10" id="KW-1134">Transmembrane beta strand</keyword>
<keyword evidence="8 14" id="KW-0675">Receptor</keyword>
<proteinExistence type="inferred from homology"/>
<gene>
    <name evidence="14" type="ORF">SAMN02745126_01381</name>
</gene>
<sequence length="696" mass="75492">MSPVTVVAPRPSQDFTPPPVSLGRVGDNVQDIPQSIVIINKALMQSQGATSLQSAIKNVPGVTIGAAEGGSIGNNFNLNGFSARTDLYLDGMRDPAQYYRDTFDLEQIEILMGPASMLFGRGSTGGVINQVLKKPSMRKFTDLSQSVTSNGLVRSTADINLPVGEDAAVRVPFMFQVGKTSTRNQTEVLDFGFAPSYKFGIGTPTEVTLYSLLQRNHDHVDYGVPPLNGWPANVSPNNAYGYSSDYTDSNIAMVGATVEHKFNKDVRIRNQTQVNYVSTYVVETAPNAIGTINSAGVFTQVTYYPGAAQNLWVRQQSHDRNIIDLTIDNQTEFQAKFDTGPVKHDFLAGMEIGYESYRNQNYTRTGTCGSTTFTASYTGCTSLLYPSGGNSYLPEVATNLATSQANWVGIYGNDNIQLLPWFKLVGGVRQDIYTAQIGNSVNSANTAGNTTVPYQQQTVTFTSVRTGPIIEPTPEQSYYFSYSTSFNPSLEQLTSTTGSSILPPTTNEAFEVGAKYDLLKKNLSLTGALFQITQYNARSPNGDGTYSATGNIRVKGARIGVAGRITEDWQVFGGYTYLDGRIINGIGSGTAGNVPLNTPRDSATLWSTYTFAKKYEIGGGPTYIGQRYANNTNTVTVPGFVRWDATAAYKLEKYDVRLNVFNIGNVLYYDQVIASDGGRAVPGSGLTAMLTFNVHL</sequence>
<comment type="subcellular location">
    <subcellularLocation>
        <location evidence="1 10">Cell outer membrane</location>
        <topology evidence="1 10">Multi-pass membrane protein</topology>
    </subcellularLocation>
</comment>
<keyword evidence="15" id="KW-1185">Reference proteome</keyword>
<evidence type="ECO:0000256" key="9">
    <source>
        <dbReference type="ARBA" id="ARBA00023237"/>
    </source>
</evidence>
<dbReference type="InterPro" id="IPR012910">
    <property type="entry name" value="Plug_dom"/>
</dbReference>
<dbReference type="GO" id="GO:0009279">
    <property type="term" value="C:cell outer membrane"/>
    <property type="evidence" value="ECO:0007669"/>
    <property type="project" value="UniProtKB-SubCell"/>
</dbReference>
<dbReference type="GO" id="GO:0015891">
    <property type="term" value="P:siderophore transport"/>
    <property type="evidence" value="ECO:0007669"/>
    <property type="project" value="InterPro"/>
</dbReference>
<evidence type="ECO:0000256" key="7">
    <source>
        <dbReference type="ARBA" id="ARBA00023136"/>
    </source>
</evidence>
<evidence type="ECO:0000256" key="8">
    <source>
        <dbReference type="ARBA" id="ARBA00023170"/>
    </source>
</evidence>
<dbReference type="PANTHER" id="PTHR32552">
    <property type="entry name" value="FERRICHROME IRON RECEPTOR-RELATED"/>
    <property type="match status" value="1"/>
</dbReference>
<dbReference type="Gene3D" id="2.40.170.20">
    <property type="entry name" value="TonB-dependent receptor, beta-barrel domain"/>
    <property type="match status" value="1"/>
</dbReference>
<dbReference type="NCBIfam" id="TIGR01783">
    <property type="entry name" value="TonB-siderophor"/>
    <property type="match status" value="1"/>
</dbReference>
<dbReference type="EMBL" id="FUWJ01000001">
    <property type="protein sequence ID" value="SJZ50369.1"/>
    <property type="molecule type" value="Genomic_DNA"/>
</dbReference>